<sequence>ETSGPRRRCCRGRAGRGRHHRGRRAPVDVRRGRRQPAGGLRPGPCVRRGGDLQGHARVRPGRRPRGSHRLRLCRRRGARRGHQAARARSRLGGRARRPRRRPRPGARLAQRRLPHRAGRTPR</sequence>
<evidence type="ECO:0000256" key="1">
    <source>
        <dbReference type="SAM" id="MobiDB-lite"/>
    </source>
</evidence>
<dbReference type="AlphaFoldDB" id="A0A6J4JC72"/>
<dbReference type="EMBL" id="CADCSZ010000204">
    <property type="protein sequence ID" value="CAA9272418.1"/>
    <property type="molecule type" value="Genomic_DNA"/>
</dbReference>
<name>A0A6J4JC72_9ACTN</name>
<feature type="non-terminal residue" evidence="2">
    <location>
        <position position="122"/>
    </location>
</feature>
<reference evidence="2" key="1">
    <citation type="submission" date="2020-02" db="EMBL/GenBank/DDBJ databases">
        <authorList>
            <person name="Meier V. D."/>
        </authorList>
    </citation>
    <scope>NUCLEOTIDE SEQUENCE</scope>
    <source>
        <strain evidence="2">AVDCRST_MAG76</strain>
    </source>
</reference>
<accession>A0A6J4JC72</accession>
<feature type="region of interest" description="Disordered" evidence="1">
    <location>
        <begin position="1"/>
        <end position="122"/>
    </location>
</feature>
<feature type="compositionally biased region" description="Basic residues" evidence="1">
    <location>
        <begin position="1"/>
        <end position="24"/>
    </location>
</feature>
<feature type="non-terminal residue" evidence="2">
    <location>
        <position position="1"/>
    </location>
</feature>
<proteinExistence type="predicted"/>
<evidence type="ECO:0000313" key="2">
    <source>
        <dbReference type="EMBL" id="CAA9272418.1"/>
    </source>
</evidence>
<feature type="compositionally biased region" description="Basic residues" evidence="1">
    <location>
        <begin position="56"/>
        <end position="122"/>
    </location>
</feature>
<organism evidence="2">
    <name type="scientific">uncultured Acidimicrobiales bacterium</name>
    <dbReference type="NCBI Taxonomy" id="310071"/>
    <lineage>
        <taxon>Bacteria</taxon>
        <taxon>Bacillati</taxon>
        <taxon>Actinomycetota</taxon>
        <taxon>Acidimicrobiia</taxon>
        <taxon>Acidimicrobiales</taxon>
        <taxon>environmental samples</taxon>
    </lineage>
</organism>
<gene>
    <name evidence="2" type="ORF">AVDCRST_MAG76-3408</name>
</gene>
<protein>
    <submittedName>
        <fullName evidence="2">Uncharacterized protein</fullName>
    </submittedName>
</protein>